<dbReference type="EMBL" id="ML120507">
    <property type="protein sequence ID" value="RPA90993.1"/>
    <property type="molecule type" value="Genomic_DNA"/>
</dbReference>
<gene>
    <name evidence="1" type="ORF">L873DRAFT_353320</name>
</gene>
<dbReference type="AlphaFoldDB" id="A0A3N4IXU0"/>
<dbReference type="Proteomes" id="UP000276215">
    <property type="component" value="Unassembled WGS sequence"/>
</dbReference>
<evidence type="ECO:0000313" key="2">
    <source>
        <dbReference type="Proteomes" id="UP000276215"/>
    </source>
</evidence>
<keyword evidence="2" id="KW-1185">Reference proteome</keyword>
<accession>A0A3N4IXU0</accession>
<reference evidence="1 2" key="1">
    <citation type="journal article" date="2018" name="Nat. Ecol. Evol.">
        <title>Pezizomycetes genomes reveal the molecular basis of ectomycorrhizal truffle lifestyle.</title>
        <authorList>
            <person name="Murat C."/>
            <person name="Payen T."/>
            <person name="Noel B."/>
            <person name="Kuo A."/>
            <person name="Morin E."/>
            <person name="Chen J."/>
            <person name="Kohler A."/>
            <person name="Krizsan K."/>
            <person name="Balestrini R."/>
            <person name="Da Silva C."/>
            <person name="Montanini B."/>
            <person name="Hainaut M."/>
            <person name="Levati E."/>
            <person name="Barry K.W."/>
            <person name="Belfiori B."/>
            <person name="Cichocki N."/>
            <person name="Clum A."/>
            <person name="Dockter R.B."/>
            <person name="Fauchery L."/>
            <person name="Guy J."/>
            <person name="Iotti M."/>
            <person name="Le Tacon F."/>
            <person name="Lindquist E.A."/>
            <person name="Lipzen A."/>
            <person name="Malagnac F."/>
            <person name="Mello A."/>
            <person name="Molinier V."/>
            <person name="Miyauchi S."/>
            <person name="Poulain J."/>
            <person name="Riccioni C."/>
            <person name="Rubini A."/>
            <person name="Sitrit Y."/>
            <person name="Splivallo R."/>
            <person name="Traeger S."/>
            <person name="Wang M."/>
            <person name="Zifcakova L."/>
            <person name="Wipf D."/>
            <person name="Zambonelli A."/>
            <person name="Paolocci F."/>
            <person name="Nowrousian M."/>
            <person name="Ottonello S."/>
            <person name="Baldrian P."/>
            <person name="Spatafora J.W."/>
            <person name="Henrissat B."/>
            <person name="Nagy L.G."/>
            <person name="Aury J.M."/>
            <person name="Wincker P."/>
            <person name="Grigoriev I.V."/>
            <person name="Bonfante P."/>
            <person name="Martin F.M."/>
        </authorList>
    </citation>
    <scope>NUCLEOTIDE SEQUENCE [LARGE SCALE GENOMIC DNA]</scope>
    <source>
        <strain evidence="1 2">120613-1</strain>
    </source>
</reference>
<sequence length="168" mass="19073">MVSPVVVTPRSGKAYWVFLLVDTGSPLTYLSTQTMIGDRRLSIFLDIVTVFPGRPRIHILLKLTPLAWTSPTFMMFSRGITAQISEPNCTLVENVGRLWESLGWGTCFVSRRGARGHKWRKSFLSFSIVCTQYFYFFAKSHYQTKTLITASEMNMKSKVTGAKSEMKV</sequence>
<protein>
    <submittedName>
        <fullName evidence="1">Uncharacterized protein</fullName>
    </submittedName>
</protein>
<proteinExistence type="predicted"/>
<name>A0A3N4IXU0_9PEZI</name>
<organism evidence="1 2">
    <name type="scientific">Choiromyces venosus 120613-1</name>
    <dbReference type="NCBI Taxonomy" id="1336337"/>
    <lineage>
        <taxon>Eukaryota</taxon>
        <taxon>Fungi</taxon>
        <taxon>Dikarya</taxon>
        <taxon>Ascomycota</taxon>
        <taxon>Pezizomycotina</taxon>
        <taxon>Pezizomycetes</taxon>
        <taxon>Pezizales</taxon>
        <taxon>Tuberaceae</taxon>
        <taxon>Choiromyces</taxon>
    </lineage>
</organism>
<dbReference type="OrthoDB" id="5414761at2759"/>
<evidence type="ECO:0000313" key="1">
    <source>
        <dbReference type="EMBL" id="RPA90993.1"/>
    </source>
</evidence>